<keyword evidence="3" id="KW-1185">Reference proteome</keyword>
<dbReference type="PANTHER" id="PTHR22961:SF13">
    <property type="entry name" value="TRIBBLES"/>
    <property type="match status" value="1"/>
</dbReference>
<dbReference type="InterPro" id="IPR000719">
    <property type="entry name" value="Prot_kinase_dom"/>
</dbReference>
<organism evidence="2 3">
    <name type="scientific">Parthenolecanium corni</name>
    <dbReference type="NCBI Taxonomy" id="536013"/>
    <lineage>
        <taxon>Eukaryota</taxon>
        <taxon>Metazoa</taxon>
        <taxon>Ecdysozoa</taxon>
        <taxon>Arthropoda</taxon>
        <taxon>Hexapoda</taxon>
        <taxon>Insecta</taxon>
        <taxon>Pterygota</taxon>
        <taxon>Neoptera</taxon>
        <taxon>Paraneoptera</taxon>
        <taxon>Hemiptera</taxon>
        <taxon>Sternorrhyncha</taxon>
        <taxon>Coccoidea</taxon>
        <taxon>Coccidae</taxon>
        <taxon>Parthenolecanium</taxon>
    </lineage>
</organism>
<evidence type="ECO:0000259" key="1">
    <source>
        <dbReference type="PROSITE" id="PS50011"/>
    </source>
</evidence>
<dbReference type="SUPFAM" id="SSF56112">
    <property type="entry name" value="Protein kinase-like (PK-like)"/>
    <property type="match status" value="1"/>
</dbReference>
<dbReference type="InterPro" id="IPR024104">
    <property type="entry name" value="Tribbles/Ser_Thr_kinase_40"/>
</dbReference>
<dbReference type="EMBL" id="JBBCAQ010000017">
    <property type="protein sequence ID" value="KAK7597742.1"/>
    <property type="molecule type" value="Genomic_DNA"/>
</dbReference>
<dbReference type="Gene3D" id="1.10.510.10">
    <property type="entry name" value="Transferase(Phosphotransferase) domain 1"/>
    <property type="match status" value="1"/>
</dbReference>
<dbReference type="GO" id="GO:0032436">
    <property type="term" value="P:positive regulation of proteasomal ubiquitin-dependent protein catabolic process"/>
    <property type="evidence" value="ECO:0007669"/>
    <property type="project" value="TreeGrafter"/>
</dbReference>
<reference evidence="2 3" key="1">
    <citation type="submission" date="2024-03" db="EMBL/GenBank/DDBJ databases">
        <title>Adaptation during the transition from Ophiocordyceps entomopathogen to insect associate is accompanied by gene loss and intensified selection.</title>
        <authorList>
            <person name="Ward C.M."/>
            <person name="Onetto C.A."/>
            <person name="Borneman A.R."/>
        </authorList>
    </citation>
    <scope>NUCLEOTIDE SEQUENCE [LARGE SCALE GENOMIC DNA]</scope>
    <source>
        <strain evidence="2">AWRI1</strain>
        <tissue evidence="2">Single Adult Female</tissue>
    </source>
</reference>
<dbReference type="Pfam" id="PF00069">
    <property type="entry name" value="Pkinase"/>
    <property type="match status" value="1"/>
</dbReference>
<name>A0AAN9Y5R3_9HEMI</name>
<dbReference type="PROSITE" id="PS50011">
    <property type="entry name" value="PROTEIN_KINASE_DOM"/>
    <property type="match status" value="1"/>
</dbReference>
<dbReference type="PANTHER" id="PTHR22961">
    <property type="entry name" value="SER/THR PROTEIN KINASE-TRB"/>
    <property type="match status" value="1"/>
</dbReference>
<accession>A0AAN9Y5R3</accession>
<dbReference type="AlphaFoldDB" id="A0AAN9Y5R3"/>
<proteinExistence type="predicted"/>
<dbReference type="GO" id="GO:0005524">
    <property type="term" value="F:ATP binding"/>
    <property type="evidence" value="ECO:0007669"/>
    <property type="project" value="InterPro"/>
</dbReference>
<evidence type="ECO:0000313" key="3">
    <source>
        <dbReference type="Proteomes" id="UP001367676"/>
    </source>
</evidence>
<protein>
    <recommendedName>
        <fullName evidence="1">Protein kinase domain-containing protein</fullName>
    </recommendedName>
</protein>
<dbReference type="GO" id="GO:0004672">
    <property type="term" value="F:protein kinase activity"/>
    <property type="evidence" value="ECO:0007669"/>
    <property type="project" value="InterPro"/>
</dbReference>
<dbReference type="Proteomes" id="UP001367676">
    <property type="component" value="Unassembled WGS sequence"/>
</dbReference>
<gene>
    <name evidence="2" type="ORF">V9T40_009967</name>
</gene>
<sequence length="211" mass="23896">MTHDSTFETPSYSCSKSVGCFLAPKDPVDHFHVRVISLEIPGFTRLLKGPAGVIYDTTRLTSKEQVATCIRLETLEDAILLDDIHSDELQDKRGCPAYVSPEILRSHAKYSGRAADIWSLGIILYTMLVGRYPFNDLHHSSLFAKISRGYFTIPECLSPKAKCLIRSLLRRDPSERLPASDILDHPWFTQRSKYYPSSHESDQIVPDISRL</sequence>
<comment type="caution">
    <text evidence="2">The sequence shown here is derived from an EMBL/GenBank/DDBJ whole genome shotgun (WGS) entry which is preliminary data.</text>
</comment>
<dbReference type="GO" id="GO:0031434">
    <property type="term" value="F:mitogen-activated protein kinase kinase binding"/>
    <property type="evidence" value="ECO:0007669"/>
    <property type="project" value="TreeGrafter"/>
</dbReference>
<dbReference type="GO" id="GO:0005634">
    <property type="term" value="C:nucleus"/>
    <property type="evidence" value="ECO:0007669"/>
    <property type="project" value="TreeGrafter"/>
</dbReference>
<evidence type="ECO:0000313" key="2">
    <source>
        <dbReference type="EMBL" id="KAK7597742.1"/>
    </source>
</evidence>
<feature type="domain" description="Protein kinase" evidence="1">
    <location>
        <begin position="1"/>
        <end position="188"/>
    </location>
</feature>
<dbReference type="InterPro" id="IPR011009">
    <property type="entry name" value="Kinase-like_dom_sf"/>
</dbReference>
<dbReference type="SMART" id="SM00220">
    <property type="entry name" value="S_TKc"/>
    <property type="match status" value="1"/>
</dbReference>